<evidence type="ECO:0000259" key="6">
    <source>
        <dbReference type="PROSITE" id="PS50977"/>
    </source>
</evidence>
<keyword evidence="8" id="KW-1185">Reference proteome</keyword>
<dbReference type="Gene3D" id="1.10.10.60">
    <property type="entry name" value="Homeodomain-like"/>
    <property type="match status" value="1"/>
</dbReference>
<dbReference type="PRINTS" id="PR00455">
    <property type="entry name" value="HTHTETR"/>
</dbReference>
<keyword evidence="4" id="KW-0804">Transcription</keyword>
<keyword evidence="1" id="KW-0678">Repressor</keyword>
<feature type="DNA-binding region" description="H-T-H motif" evidence="5">
    <location>
        <begin position="33"/>
        <end position="52"/>
    </location>
</feature>
<dbReference type="InterPro" id="IPR001647">
    <property type="entry name" value="HTH_TetR"/>
</dbReference>
<dbReference type="InterPro" id="IPR004111">
    <property type="entry name" value="Repressor_TetR_C"/>
</dbReference>
<evidence type="ECO:0000256" key="2">
    <source>
        <dbReference type="ARBA" id="ARBA00023015"/>
    </source>
</evidence>
<dbReference type="Pfam" id="PF02909">
    <property type="entry name" value="TetR_C_1"/>
    <property type="match status" value="1"/>
</dbReference>
<dbReference type="InterPro" id="IPR003012">
    <property type="entry name" value="Tet_transcr_reg_TetR"/>
</dbReference>
<dbReference type="PRINTS" id="PR00400">
    <property type="entry name" value="TETREPRESSOR"/>
</dbReference>
<dbReference type="PANTHER" id="PTHR30055">
    <property type="entry name" value="HTH-TYPE TRANSCRIPTIONAL REGULATOR RUTR"/>
    <property type="match status" value="1"/>
</dbReference>
<protein>
    <recommendedName>
        <fullName evidence="6">HTH tetR-type domain-containing protein</fullName>
    </recommendedName>
</protein>
<dbReference type="Proteomes" id="UP001320544">
    <property type="component" value="Chromosome"/>
</dbReference>
<dbReference type="Gene3D" id="1.10.357.10">
    <property type="entry name" value="Tetracycline Repressor, domain 2"/>
    <property type="match status" value="1"/>
</dbReference>
<sequence>MPEKKQQKQALSRDLIVDTAFRMIDEKGYRAFTMRALGTELGVSAMAFYAHFTSREEMLAAVCSRLMESLDTDPVPGERWDDTLRRTMPSLRKGFLDHPNIAEISLDDSVAWLGLAKHTEKIVNLHLAQGMPEDIFRKAWAMVDAFLTGFTGNEVAMIRGDALVGEDADVLPKWQQIVRSAYTDESFSNGIEIIIEGVKSIAAPDPCKWYTPSEEGVDSADFDGGGKEVDG</sequence>
<evidence type="ECO:0000256" key="5">
    <source>
        <dbReference type="PROSITE-ProRule" id="PRU00335"/>
    </source>
</evidence>
<dbReference type="PANTHER" id="PTHR30055:SF234">
    <property type="entry name" value="HTH-TYPE TRANSCRIPTIONAL REGULATOR BETI"/>
    <property type="match status" value="1"/>
</dbReference>
<dbReference type="InterPro" id="IPR036271">
    <property type="entry name" value="Tet_transcr_reg_TetR-rel_C_sf"/>
</dbReference>
<dbReference type="Pfam" id="PF00440">
    <property type="entry name" value="TetR_N"/>
    <property type="match status" value="1"/>
</dbReference>
<evidence type="ECO:0000313" key="8">
    <source>
        <dbReference type="Proteomes" id="UP001320544"/>
    </source>
</evidence>
<keyword evidence="2" id="KW-0805">Transcription regulation</keyword>
<organism evidence="7 8">
    <name type="scientific">Raoultibacter timonensis</name>
    <dbReference type="NCBI Taxonomy" id="1907662"/>
    <lineage>
        <taxon>Bacteria</taxon>
        <taxon>Bacillati</taxon>
        <taxon>Actinomycetota</taxon>
        <taxon>Coriobacteriia</taxon>
        <taxon>Eggerthellales</taxon>
        <taxon>Eggerthellaceae</taxon>
        <taxon>Raoultibacter</taxon>
    </lineage>
</organism>
<evidence type="ECO:0000256" key="1">
    <source>
        <dbReference type="ARBA" id="ARBA00022491"/>
    </source>
</evidence>
<proteinExistence type="predicted"/>
<dbReference type="RefSeq" id="WP_244411549.1">
    <property type="nucleotide sequence ID" value="NZ_AP025564.1"/>
</dbReference>
<dbReference type="SUPFAM" id="SSF48498">
    <property type="entry name" value="Tetracyclin repressor-like, C-terminal domain"/>
    <property type="match status" value="1"/>
</dbReference>
<dbReference type="InterPro" id="IPR050109">
    <property type="entry name" value="HTH-type_TetR-like_transc_reg"/>
</dbReference>
<dbReference type="EMBL" id="AP025564">
    <property type="protein sequence ID" value="BDE95056.1"/>
    <property type="molecule type" value="Genomic_DNA"/>
</dbReference>
<evidence type="ECO:0000256" key="3">
    <source>
        <dbReference type="ARBA" id="ARBA00023125"/>
    </source>
</evidence>
<gene>
    <name evidence="7" type="ORF">CE91St30_03890</name>
</gene>
<accession>A0ABM7WFR9</accession>
<keyword evidence="3 5" id="KW-0238">DNA-binding</keyword>
<feature type="domain" description="HTH tetR-type" evidence="6">
    <location>
        <begin position="10"/>
        <end position="70"/>
    </location>
</feature>
<evidence type="ECO:0000256" key="4">
    <source>
        <dbReference type="ARBA" id="ARBA00023163"/>
    </source>
</evidence>
<dbReference type="SUPFAM" id="SSF46689">
    <property type="entry name" value="Homeodomain-like"/>
    <property type="match status" value="1"/>
</dbReference>
<evidence type="ECO:0000313" key="7">
    <source>
        <dbReference type="EMBL" id="BDE95056.1"/>
    </source>
</evidence>
<reference evidence="7 8" key="1">
    <citation type="submission" date="2022-01" db="EMBL/GenBank/DDBJ databases">
        <title>Novel bile acid biosynthetic pathways are enriched in the microbiome of centenarians.</title>
        <authorList>
            <person name="Sato Y."/>
            <person name="Atarashi K."/>
            <person name="Plichta R.D."/>
            <person name="Arai Y."/>
            <person name="Sasajima S."/>
            <person name="Kearney M.S."/>
            <person name="Suda W."/>
            <person name="Takeshita K."/>
            <person name="Sasaki T."/>
            <person name="Okamoto S."/>
            <person name="Skelly N.A."/>
            <person name="Okamura Y."/>
            <person name="Vlamakis H."/>
            <person name="Li Y."/>
            <person name="Tanoue T."/>
            <person name="Takei H."/>
            <person name="Nittono H."/>
            <person name="Narushima S."/>
            <person name="Irie J."/>
            <person name="Itoh H."/>
            <person name="Moriya K."/>
            <person name="Sugiura Y."/>
            <person name="Suematsu M."/>
            <person name="Moritoki N."/>
            <person name="Shibata S."/>
            <person name="Littman R.D."/>
            <person name="Fischbach A.M."/>
            <person name="Uwamino Y."/>
            <person name="Inoue T."/>
            <person name="Honda A."/>
            <person name="Hattori M."/>
            <person name="Murai T."/>
            <person name="Xavier J.R."/>
            <person name="Hirose N."/>
            <person name="Honda K."/>
        </authorList>
    </citation>
    <scope>NUCLEOTIDE SEQUENCE [LARGE SCALE GENOMIC DNA]</scope>
    <source>
        <strain evidence="7 8">CE91-St30</strain>
    </source>
</reference>
<dbReference type="PROSITE" id="PS50977">
    <property type="entry name" value="HTH_TETR_2"/>
    <property type="match status" value="1"/>
</dbReference>
<name>A0ABM7WFR9_9ACTN</name>
<dbReference type="InterPro" id="IPR009057">
    <property type="entry name" value="Homeodomain-like_sf"/>
</dbReference>